<reference evidence="1" key="2">
    <citation type="journal article" date="2019" name="Int. J. Syst. Evol. Microbiol.">
        <title>Polynucleobacter paneuropaeus sp. nov., characterized by six strains isolated from freshwater lakes located along a 3000 km north-south cross-section across Europe.</title>
        <authorList>
            <person name="Hoetzinger M."/>
            <person name="Schmidt J."/>
            <person name="Pitt A."/>
            <person name="Koll U."/>
            <person name="Lang E."/>
            <person name="Hahn M.W."/>
        </authorList>
    </citation>
    <scope>NUCLEOTIDE SEQUENCE</scope>
    <source>
        <strain evidence="1">MG-25-Pas1-D2</strain>
    </source>
</reference>
<dbReference type="EMBL" id="JAANEY010000001">
    <property type="protein sequence ID" value="MBT8551607.1"/>
    <property type="molecule type" value="Genomic_DNA"/>
</dbReference>
<dbReference type="Proteomes" id="UP000248592">
    <property type="component" value="Chromosome"/>
</dbReference>
<proteinExistence type="predicted"/>
<evidence type="ECO:0000313" key="1">
    <source>
        <dbReference type="EMBL" id="AWW50532.1"/>
    </source>
</evidence>
<dbReference type="EMBL" id="CP030085">
    <property type="protein sequence ID" value="AWW50532.1"/>
    <property type="molecule type" value="Genomic_DNA"/>
</dbReference>
<dbReference type="EMBL" id="JAANGI010000001">
    <property type="protein sequence ID" value="MBT8591465.1"/>
    <property type="molecule type" value="Genomic_DNA"/>
</dbReference>
<gene>
    <name evidence="3" type="ORF">G6693_05925</name>
    <name evidence="2" type="ORF">G6731_06500</name>
    <name evidence="1" type="ORF">Pas1_09145</name>
</gene>
<dbReference type="Proteomes" id="UP000762271">
    <property type="component" value="Unassembled WGS sequence"/>
</dbReference>
<dbReference type="RefSeq" id="WP_112205657.1">
    <property type="nucleotide sequence ID" value="NZ_CBCSBS010000002.1"/>
</dbReference>
<sequence>MPNWSYLIARLISAIGSWLDASNLRNRVYQLDEENEILRTALEDVQRMDPEGRIGWYAKETLDHIAANRK</sequence>
<name>A0A2Z4JVY1_9BURK</name>
<dbReference type="GeneID" id="66833059"/>
<reference evidence="2" key="3">
    <citation type="journal article" date="2021" name="Genome Biol. Evol.">
        <title>Continental-Scale Gene Flow Prevents Allopatric Divergence of Pelagic Freshwater Bacteria.</title>
        <authorList>
            <person name="Hoetzinger M."/>
            <person name="Pitt A."/>
            <person name="Huemer A."/>
            <person name="Hahn M.W."/>
        </authorList>
    </citation>
    <scope>NUCLEOTIDE SEQUENCE</scope>
    <source>
        <strain evidence="3">AP-YLGG-20-G6</strain>
        <strain evidence="2">SM1-W8</strain>
    </source>
</reference>
<protein>
    <submittedName>
        <fullName evidence="1">Uncharacterized protein</fullName>
    </submittedName>
</protein>
<dbReference type="AlphaFoldDB" id="A0A2Z4JVY1"/>
<accession>A0A2Z4JVY1</accession>
<reference evidence="4" key="1">
    <citation type="submission" date="2018-06" db="EMBL/GenBank/DDBJ databases">
        <title>Description of a new Polynucleobacter species.</title>
        <authorList>
            <person name="Hahn M.W."/>
        </authorList>
    </citation>
    <scope>NUCLEOTIDE SEQUENCE [LARGE SCALE GENOMIC DNA]</scope>
    <source>
        <strain evidence="4">MG-25-Pas1-D2</strain>
    </source>
</reference>
<dbReference type="OrthoDB" id="9155611at2"/>
<dbReference type="Proteomes" id="UP000783102">
    <property type="component" value="Unassembled WGS sequence"/>
</dbReference>
<evidence type="ECO:0000313" key="3">
    <source>
        <dbReference type="EMBL" id="MBT8591465.1"/>
    </source>
</evidence>
<evidence type="ECO:0000313" key="4">
    <source>
        <dbReference type="Proteomes" id="UP000248592"/>
    </source>
</evidence>
<evidence type="ECO:0000313" key="2">
    <source>
        <dbReference type="EMBL" id="MBT8551607.1"/>
    </source>
</evidence>
<organism evidence="1 4">
    <name type="scientific">Polynucleobacter paneuropaeus</name>
    <dbReference type="NCBI Taxonomy" id="2527775"/>
    <lineage>
        <taxon>Bacteria</taxon>
        <taxon>Pseudomonadati</taxon>
        <taxon>Pseudomonadota</taxon>
        <taxon>Betaproteobacteria</taxon>
        <taxon>Burkholderiales</taxon>
        <taxon>Burkholderiaceae</taxon>
        <taxon>Polynucleobacter</taxon>
    </lineage>
</organism>